<evidence type="ECO:0000313" key="9">
    <source>
        <dbReference type="Proteomes" id="UP000319848"/>
    </source>
</evidence>
<accession>V6SBH3</accession>
<dbReference type="RefSeq" id="WP_023569379.1">
    <property type="nucleotide sequence ID" value="NZ_AVBI01000001.1"/>
</dbReference>
<dbReference type="OrthoDB" id="9768470at2"/>
<dbReference type="Pfam" id="PF13715">
    <property type="entry name" value="CarbopepD_reg_2"/>
    <property type="match status" value="1"/>
</dbReference>
<feature type="domain" description="TonB-dependent receptor plug" evidence="7">
    <location>
        <begin position="133"/>
        <end position="226"/>
    </location>
</feature>
<keyword evidence="8" id="KW-0675">Receptor</keyword>
<comment type="caution">
    <text evidence="8">The sequence shown here is derived from an EMBL/GenBank/DDBJ whole genome shotgun (WGS) entry which is preliminary data.</text>
</comment>
<keyword evidence="2 4" id="KW-0472">Membrane</keyword>
<comment type="similarity">
    <text evidence="4">Belongs to the TonB-dependent receptor family.</text>
</comment>
<evidence type="ECO:0000256" key="4">
    <source>
        <dbReference type="RuleBase" id="RU003357"/>
    </source>
</evidence>
<dbReference type="Pfam" id="PF00593">
    <property type="entry name" value="TonB_dep_Rec_b-barrel"/>
    <property type="match status" value="1"/>
</dbReference>
<dbReference type="InterPro" id="IPR037066">
    <property type="entry name" value="Plug_dom_sf"/>
</dbReference>
<feature type="domain" description="TonB-dependent receptor-like beta-barrel" evidence="6">
    <location>
        <begin position="446"/>
        <end position="881"/>
    </location>
</feature>
<dbReference type="InterPro" id="IPR008969">
    <property type="entry name" value="CarboxyPept-like_regulatory"/>
</dbReference>
<dbReference type="AlphaFoldDB" id="V6SBH3"/>
<keyword evidence="4" id="KW-0798">TonB box</keyword>
<keyword evidence="5" id="KW-0732">Signal</keyword>
<dbReference type="PANTHER" id="PTHR40980:SF5">
    <property type="entry name" value="TONB-DEPENDENT RECEPTOR"/>
    <property type="match status" value="1"/>
</dbReference>
<gene>
    <name evidence="8" type="ORF">IP98_01354</name>
</gene>
<dbReference type="InterPro" id="IPR000531">
    <property type="entry name" value="Beta-barrel_TonB"/>
</dbReference>
<organism evidence="8 9">
    <name type="scientific">Flavobacterium cauense R2A-7</name>
    <dbReference type="NCBI Taxonomy" id="1341154"/>
    <lineage>
        <taxon>Bacteria</taxon>
        <taxon>Pseudomonadati</taxon>
        <taxon>Bacteroidota</taxon>
        <taxon>Flavobacteriia</taxon>
        <taxon>Flavobacteriales</taxon>
        <taxon>Flavobacteriaceae</taxon>
        <taxon>Flavobacterium</taxon>
    </lineage>
</organism>
<dbReference type="InterPro" id="IPR012910">
    <property type="entry name" value="Plug_dom"/>
</dbReference>
<evidence type="ECO:0000259" key="7">
    <source>
        <dbReference type="Pfam" id="PF07715"/>
    </source>
</evidence>
<dbReference type="SUPFAM" id="SSF56935">
    <property type="entry name" value="Porins"/>
    <property type="match status" value="1"/>
</dbReference>
<feature type="signal peptide" evidence="5">
    <location>
        <begin position="1"/>
        <end position="18"/>
    </location>
</feature>
<keyword evidence="9" id="KW-1185">Reference proteome</keyword>
<evidence type="ECO:0000256" key="1">
    <source>
        <dbReference type="ARBA" id="ARBA00004442"/>
    </source>
</evidence>
<dbReference type="GO" id="GO:0009279">
    <property type="term" value="C:cell outer membrane"/>
    <property type="evidence" value="ECO:0007669"/>
    <property type="project" value="UniProtKB-SubCell"/>
</dbReference>
<name>V6SBH3_9FLAO</name>
<sequence>MKLKFLVTAFLFTLVAFAQKGTVTGTITDKDMNNEALSFATVMIKGTTIGVNTDEQGKYSLSVPEGNHVLVVSFLGYESIEIPFTVKANETKIIDQGLGSKGVELQDVVIKVEQSRQKESALLVEQKKAVDIKQTIGAQELSRKGVSDVATAITKTTGITKQEGSGNIYVRGLGDRYNSTTMNGLPIPSNDPEKKNINLEIFPTDIVELVSIDKVYNGKMYGDFGGGNVDIVSKDFKGKSYLKIDMSTSANTNAVSEKNFTLQKGYNAFGFSNPSNPSTIKTYEFNTLQLEGKSPYSGSFGLSGGKSFNIGSEGKLSLFATGSFGNEYTSRQNGTAKNGVNGDASLINKNFENYSSIGYNTNTTGLANIGYKINRNHKLSFNSIFINSSSQTKSEYYGYIADLANDGNGLIRRMQYEKNTLFINQLLGEHTFNDRIKATWGLGRNTIDGDMPDRVTNTFIKTNGQYQIPSQSRPDNNRYFQRLTEEENVANVAIDYKFKKDANGDFKGKLTAGYNGRSKSRTFKATQFNLKSKSPYTSMFVDPTNLDTFYNQQNYAAGYFEIFTYTGGKDDTNALLPQKYTGDQYIHGGFLTSEYKFSDKLTASLNLRTESIYQKVKWKTQLDPIGDKDDFDKMAFLPSLVMKYELNEKQNLRFGASKTYTLPQFKERALFVYEDVTEVKIGNPDLYPSDNYNIDLKWEMFPKSEEIISIGAFGKYIKNPINEITIASSTNDISYVNTGNKGYVAGIEAEFRKILFDTGENNSRKITAGLNASYMYTTQDLDGKKVGNETRYEVNFSKDKAAFTGASPLLLNADISFLKEWNDKNNNLSATLAYSYFSDRLYAIGTNYKGDQVDKAVGSLDFILKSKLNKNLGLGINAKNLLNPKIRRVQENDNGDVTLLSYTKGLNLSLGLSYQF</sequence>
<dbReference type="Proteomes" id="UP000319848">
    <property type="component" value="Unassembled WGS sequence"/>
</dbReference>
<proteinExistence type="inferred from homology"/>
<evidence type="ECO:0000256" key="2">
    <source>
        <dbReference type="ARBA" id="ARBA00023136"/>
    </source>
</evidence>
<dbReference type="EMBL" id="VLKQ01000005">
    <property type="protein sequence ID" value="TWI12879.1"/>
    <property type="molecule type" value="Genomic_DNA"/>
</dbReference>
<evidence type="ECO:0000259" key="6">
    <source>
        <dbReference type="Pfam" id="PF00593"/>
    </source>
</evidence>
<keyword evidence="3" id="KW-0998">Cell outer membrane</keyword>
<dbReference type="Gene3D" id="2.170.130.10">
    <property type="entry name" value="TonB-dependent receptor, plug domain"/>
    <property type="match status" value="1"/>
</dbReference>
<reference evidence="8 9" key="1">
    <citation type="journal article" date="2015" name="Stand. Genomic Sci.">
        <title>Genomic Encyclopedia of Bacterial and Archaeal Type Strains, Phase III: the genomes of soil and plant-associated and newly described type strains.</title>
        <authorList>
            <person name="Whitman W.B."/>
            <person name="Woyke T."/>
            <person name="Klenk H.P."/>
            <person name="Zhou Y."/>
            <person name="Lilburn T.G."/>
            <person name="Beck B.J."/>
            <person name="De Vos P."/>
            <person name="Vandamme P."/>
            <person name="Eisen J.A."/>
            <person name="Garrity G."/>
            <person name="Hugenholtz P."/>
            <person name="Kyrpides N.C."/>
        </authorList>
    </citation>
    <scope>NUCLEOTIDE SEQUENCE [LARGE SCALE GENOMIC DNA]</scope>
    <source>
        <strain evidence="8 9">CGMCC 1.7270</strain>
    </source>
</reference>
<dbReference type="SUPFAM" id="SSF49464">
    <property type="entry name" value="Carboxypeptidase regulatory domain-like"/>
    <property type="match status" value="1"/>
</dbReference>
<evidence type="ECO:0000313" key="8">
    <source>
        <dbReference type="EMBL" id="TWI12879.1"/>
    </source>
</evidence>
<dbReference type="Gene3D" id="2.60.40.1120">
    <property type="entry name" value="Carboxypeptidase-like, regulatory domain"/>
    <property type="match status" value="1"/>
</dbReference>
<feature type="chain" id="PRO_5030178864" evidence="5">
    <location>
        <begin position="19"/>
        <end position="916"/>
    </location>
</feature>
<dbReference type="STRING" id="1341154.FCR2A7T_01880"/>
<dbReference type="PANTHER" id="PTHR40980">
    <property type="entry name" value="PLUG DOMAIN-CONTAINING PROTEIN"/>
    <property type="match status" value="1"/>
</dbReference>
<evidence type="ECO:0000256" key="3">
    <source>
        <dbReference type="ARBA" id="ARBA00023237"/>
    </source>
</evidence>
<dbReference type="Gene3D" id="2.40.170.20">
    <property type="entry name" value="TonB-dependent receptor, beta-barrel domain"/>
    <property type="match status" value="1"/>
</dbReference>
<dbReference type="Pfam" id="PF07715">
    <property type="entry name" value="Plug"/>
    <property type="match status" value="1"/>
</dbReference>
<comment type="subcellular location">
    <subcellularLocation>
        <location evidence="1 4">Cell outer membrane</location>
    </subcellularLocation>
</comment>
<protein>
    <submittedName>
        <fullName evidence="8">TonB-dependent receptor</fullName>
    </submittedName>
</protein>
<evidence type="ECO:0000256" key="5">
    <source>
        <dbReference type="SAM" id="SignalP"/>
    </source>
</evidence>
<dbReference type="InterPro" id="IPR036942">
    <property type="entry name" value="Beta-barrel_TonB_sf"/>
</dbReference>